<dbReference type="EMBL" id="FRCP01000020">
    <property type="protein sequence ID" value="SHM87947.1"/>
    <property type="molecule type" value="Genomic_DNA"/>
</dbReference>
<proteinExistence type="predicted"/>
<dbReference type="RefSeq" id="WP_073290087.1">
    <property type="nucleotide sequence ID" value="NZ_FRCP01000020.1"/>
</dbReference>
<evidence type="ECO:0000313" key="1">
    <source>
        <dbReference type="EMBL" id="SHM87947.1"/>
    </source>
</evidence>
<name>A0A1M7MAV1_9FIRM</name>
<dbReference type="AlphaFoldDB" id="A0A1M7MAV1"/>
<reference evidence="1 2" key="1">
    <citation type="submission" date="2016-11" db="EMBL/GenBank/DDBJ databases">
        <authorList>
            <person name="Jaros S."/>
            <person name="Januszkiewicz K."/>
            <person name="Wedrychowicz H."/>
        </authorList>
    </citation>
    <scope>NUCLEOTIDE SEQUENCE [LARGE SCALE GENOMIC DNA]</scope>
    <source>
        <strain evidence="1 2">DSM 15930</strain>
    </source>
</reference>
<dbReference type="Proteomes" id="UP000184038">
    <property type="component" value="Unassembled WGS sequence"/>
</dbReference>
<sequence length="99" mass="12064">MDIFYQTLYIIHKEYQKFLGTKSLVVLRAFIDGYVNREMEINPSHQSNFWKFNNFVASFYNDDINMNWDRILTAHTKTDEEAFDKFFYLLDKFLEKEPN</sequence>
<accession>A0A1M7MAV1</accession>
<gene>
    <name evidence="1" type="ORF">SAMN02746066_03716</name>
</gene>
<protein>
    <submittedName>
        <fullName evidence="1">Uncharacterized protein</fullName>
    </submittedName>
</protein>
<organism evidence="1 2">
    <name type="scientific">Anaerosporobacter mobilis DSM 15930</name>
    <dbReference type="NCBI Taxonomy" id="1120996"/>
    <lineage>
        <taxon>Bacteria</taxon>
        <taxon>Bacillati</taxon>
        <taxon>Bacillota</taxon>
        <taxon>Clostridia</taxon>
        <taxon>Lachnospirales</taxon>
        <taxon>Lachnospiraceae</taxon>
        <taxon>Anaerosporobacter</taxon>
    </lineage>
</organism>
<evidence type="ECO:0000313" key="2">
    <source>
        <dbReference type="Proteomes" id="UP000184038"/>
    </source>
</evidence>
<keyword evidence="2" id="KW-1185">Reference proteome</keyword>
<dbReference type="STRING" id="1120996.SAMN02746066_03716"/>